<dbReference type="InterPro" id="IPR000182">
    <property type="entry name" value="GNAT_dom"/>
</dbReference>
<dbReference type="Gene3D" id="3.40.630.30">
    <property type="match status" value="1"/>
</dbReference>
<dbReference type="SUPFAM" id="SSF55729">
    <property type="entry name" value="Acyl-CoA N-acyltransferases (Nat)"/>
    <property type="match status" value="1"/>
</dbReference>
<organism evidence="2 3">
    <name type="scientific">Candidatus Desulfolinea nitratireducens</name>
    <dbReference type="NCBI Taxonomy" id="2841698"/>
    <lineage>
        <taxon>Bacteria</taxon>
        <taxon>Bacillati</taxon>
        <taxon>Chloroflexota</taxon>
        <taxon>Anaerolineae</taxon>
        <taxon>Anaerolineales</taxon>
        <taxon>Anaerolineales incertae sedis</taxon>
        <taxon>Candidatus Desulfolinea</taxon>
    </lineage>
</organism>
<dbReference type="InterPro" id="IPR016181">
    <property type="entry name" value="Acyl_CoA_acyltransferase"/>
</dbReference>
<feature type="domain" description="N-acetyltransferase" evidence="1">
    <location>
        <begin position="4"/>
        <end position="154"/>
    </location>
</feature>
<sequence length="290" mass="33084">MPHYGIRLLESPEEMRLIERLSDDIWRGGPLDVVPAHIILAFVHNGGLAIGAFQDEEMVGFVFGFPGISKIGQETRIKLCSHQMGVHPDHRGKDLGFMLKKAQWQMVRQQGIDQITWTYDPLLSKNAYLNIARLGAVCNTYKRNEYGDMVDELNAGVASDRFQIDWWTHTKRVSQRLDEENRTVLGLRNYQQAGIQVPYTPETDSNSGLLRPPSKFTSPSGSLALVEIPTNFQTLRETDISLARDWRFFTREIFEEGFSTGYLVTDFIYDRSQKSPRGFYILTKGESTIS</sequence>
<dbReference type="Proteomes" id="UP000614469">
    <property type="component" value="Unassembled WGS sequence"/>
</dbReference>
<dbReference type="CDD" id="cd04301">
    <property type="entry name" value="NAT_SF"/>
    <property type="match status" value="1"/>
</dbReference>
<dbReference type="PANTHER" id="PTHR41700:SF1">
    <property type="entry name" value="N-ACETYLTRANSFERASE DOMAIN-CONTAINING PROTEIN"/>
    <property type="match status" value="1"/>
</dbReference>
<gene>
    <name evidence="2" type="ORF">H8E29_07255</name>
</gene>
<evidence type="ECO:0000313" key="3">
    <source>
        <dbReference type="Proteomes" id="UP000614469"/>
    </source>
</evidence>
<accession>A0A8J6NKW4</accession>
<evidence type="ECO:0000259" key="1">
    <source>
        <dbReference type="PROSITE" id="PS51186"/>
    </source>
</evidence>
<dbReference type="PANTHER" id="PTHR41700">
    <property type="entry name" value="GCN5-RELATED N-ACETYLTRANSFERASE"/>
    <property type="match status" value="1"/>
</dbReference>
<proteinExistence type="predicted"/>
<name>A0A8J6NKW4_9CHLR</name>
<comment type="caution">
    <text evidence="2">The sequence shown here is derived from an EMBL/GenBank/DDBJ whole genome shotgun (WGS) entry which is preliminary data.</text>
</comment>
<dbReference type="AlphaFoldDB" id="A0A8J6NKW4"/>
<reference evidence="2 3" key="1">
    <citation type="submission" date="2020-08" db="EMBL/GenBank/DDBJ databases">
        <title>Bridging the membrane lipid divide: bacteria of the FCB group superphylum have the potential to synthesize archaeal ether lipids.</title>
        <authorList>
            <person name="Villanueva L."/>
            <person name="Von Meijenfeldt F.A.B."/>
            <person name="Westbye A.B."/>
            <person name="Yadav S."/>
            <person name="Hopmans E.C."/>
            <person name="Dutilh B.E."/>
            <person name="Sinninghe Damste J.S."/>
        </authorList>
    </citation>
    <scope>NUCLEOTIDE SEQUENCE [LARGE SCALE GENOMIC DNA]</scope>
    <source>
        <strain evidence="2">NIOZ-UU36</strain>
    </source>
</reference>
<dbReference type="PROSITE" id="PS51186">
    <property type="entry name" value="GNAT"/>
    <property type="match status" value="1"/>
</dbReference>
<evidence type="ECO:0000313" key="2">
    <source>
        <dbReference type="EMBL" id="MBC8335043.1"/>
    </source>
</evidence>
<dbReference type="GO" id="GO:0016747">
    <property type="term" value="F:acyltransferase activity, transferring groups other than amino-acyl groups"/>
    <property type="evidence" value="ECO:0007669"/>
    <property type="project" value="InterPro"/>
</dbReference>
<dbReference type="InterPro" id="IPR038764">
    <property type="entry name" value="GNAT_N_AcTrfase_prd"/>
</dbReference>
<dbReference type="EMBL" id="JACNJN010000087">
    <property type="protein sequence ID" value="MBC8335043.1"/>
    <property type="molecule type" value="Genomic_DNA"/>
</dbReference>
<protein>
    <submittedName>
        <fullName evidence="2">GNAT family N-acetyltransferase</fullName>
    </submittedName>
</protein>